<dbReference type="GO" id="GO:0030042">
    <property type="term" value="P:actin filament depolymerization"/>
    <property type="evidence" value="ECO:0007669"/>
    <property type="project" value="InterPro"/>
</dbReference>
<organism evidence="4">
    <name type="scientific">Hirondellea gigas</name>
    <dbReference type="NCBI Taxonomy" id="1518452"/>
    <lineage>
        <taxon>Eukaryota</taxon>
        <taxon>Metazoa</taxon>
        <taxon>Ecdysozoa</taxon>
        <taxon>Arthropoda</taxon>
        <taxon>Crustacea</taxon>
        <taxon>Multicrustacea</taxon>
        <taxon>Malacostraca</taxon>
        <taxon>Eumalacostraca</taxon>
        <taxon>Peracarida</taxon>
        <taxon>Amphipoda</taxon>
        <taxon>Amphilochidea</taxon>
        <taxon>Lysianassida</taxon>
        <taxon>Lysianassidira</taxon>
        <taxon>Lysianassoidea</taxon>
        <taxon>Lysianassidae</taxon>
        <taxon>Hirondellea</taxon>
    </lineage>
</organism>
<feature type="domain" description="ADF-H" evidence="3">
    <location>
        <begin position="4"/>
        <end position="142"/>
    </location>
</feature>
<dbReference type="CDD" id="cd11286">
    <property type="entry name" value="ADF_cofilin_like"/>
    <property type="match status" value="1"/>
</dbReference>
<dbReference type="SUPFAM" id="SSF55753">
    <property type="entry name" value="Actin depolymerizing proteins"/>
    <property type="match status" value="1"/>
</dbReference>
<keyword evidence="2" id="KW-0009">Actin-binding</keyword>
<dbReference type="Pfam" id="PF00241">
    <property type="entry name" value="Cofilin_ADF"/>
    <property type="match status" value="1"/>
</dbReference>
<evidence type="ECO:0000256" key="1">
    <source>
        <dbReference type="ARBA" id="ARBA00006844"/>
    </source>
</evidence>
<dbReference type="GO" id="GO:0015629">
    <property type="term" value="C:actin cytoskeleton"/>
    <property type="evidence" value="ECO:0007669"/>
    <property type="project" value="InterPro"/>
</dbReference>
<name>A0A6A7FMC1_9CRUS</name>
<proteinExistence type="evidence at transcript level"/>
<dbReference type="EMBL" id="IACT01000290">
    <property type="protein sequence ID" value="LAC19716.1"/>
    <property type="molecule type" value="mRNA"/>
</dbReference>
<evidence type="ECO:0000259" key="3">
    <source>
        <dbReference type="PROSITE" id="PS51263"/>
    </source>
</evidence>
<dbReference type="GO" id="GO:0003779">
    <property type="term" value="F:actin binding"/>
    <property type="evidence" value="ECO:0007669"/>
    <property type="project" value="UniProtKB-KW"/>
</dbReference>
<accession>A0A6A7FMC1</accession>
<evidence type="ECO:0000256" key="2">
    <source>
        <dbReference type="ARBA" id="ARBA00023203"/>
    </source>
</evidence>
<dbReference type="SMART" id="SM00102">
    <property type="entry name" value="ADF"/>
    <property type="match status" value="1"/>
</dbReference>
<sequence length="147" mass="16892">MASGVQVSDEVVEEYKYIKKGKKYRYMVYHIKEEKKICIDSSGDRDSKYQDFLDYLESVGPDECRYGLYDFEFEHACEGAADTTRSKLILMIWCPDTARIKKKMLYSSSFDALKQSLEGIGKYIQATDMSEAAPECILEKIKSTARS</sequence>
<dbReference type="Gene3D" id="3.40.20.10">
    <property type="entry name" value="Severin"/>
    <property type="match status" value="1"/>
</dbReference>
<dbReference type="InterPro" id="IPR017904">
    <property type="entry name" value="ADF/Cofilin"/>
</dbReference>
<dbReference type="InterPro" id="IPR029006">
    <property type="entry name" value="ADF-H/Gelsolin-like_dom_sf"/>
</dbReference>
<reference evidence="4" key="1">
    <citation type="submission" date="2017-11" db="EMBL/GenBank/DDBJ databases">
        <title>The sensing device of the deep-sea amphipod.</title>
        <authorList>
            <person name="Kobayashi H."/>
            <person name="Nagahama T."/>
            <person name="Arai W."/>
            <person name="Sasagawa Y."/>
            <person name="Umeda M."/>
            <person name="Hayashi T."/>
            <person name="Nikaido I."/>
            <person name="Watanabe H."/>
            <person name="Oguri K."/>
            <person name="Kitazato H."/>
            <person name="Fujioka K."/>
            <person name="Kido Y."/>
            <person name="Takami H."/>
        </authorList>
    </citation>
    <scope>NUCLEOTIDE SEQUENCE</scope>
    <source>
        <tissue evidence="4">Whole body</tissue>
    </source>
</reference>
<dbReference type="InterPro" id="IPR002108">
    <property type="entry name" value="ADF-H"/>
</dbReference>
<dbReference type="AlphaFoldDB" id="A0A6A7FMC1"/>
<dbReference type="PANTHER" id="PTHR11913">
    <property type="entry name" value="COFILIN-RELATED"/>
    <property type="match status" value="1"/>
</dbReference>
<protein>
    <submittedName>
        <fullName evidence="4">Cofilin/actin-depolymerizing factor homolog</fullName>
    </submittedName>
</protein>
<comment type="similarity">
    <text evidence="1">Belongs to the actin-binding proteins ADF family.</text>
</comment>
<dbReference type="PROSITE" id="PS51263">
    <property type="entry name" value="ADF_H"/>
    <property type="match status" value="1"/>
</dbReference>
<evidence type="ECO:0000313" key="4">
    <source>
        <dbReference type="EMBL" id="LAC19716.1"/>
    </source>
</evidence>